<dbReference type="Proteomes" id="UP000719942">
    <property type="component" value="Unassembled WGS sequence"/>
</dbReference>
<keyword evidence="3" id="KW-1185">Reference proteome</keyword>
<accession>A0ABS7DJB7</accession>
<dbReference type="EMBL" id="JAGFNZ010000001">
    <property type="protein sequence ID" value="MBW7571199.1"/>
    <property type="molecule type" value="Genomic_DNA"/>
</dbReference>
<reference evidence="2 3" key="1">
    <citation type="submission" date="2021-03" db="EMBL/GenBank/DDBJ databases">
        <title>Caproiciproducens sp. nov. isolated from feces of cow.</title>
        <authorList>
            <person name="Choi J.-Y."/>
        </authorList>
    </citation>
    <scope>NUCLEOTIDE SEQUENCE [LARGE SCALE GENOMIC DNA]</scope>
    <source>
        <strain evidence="2 3">AGMB10547</strain>
    </source>
</reference>
<feature type="compositionally biased region" description="Polar residues" evidence="1">
    <location>
        <begin position="48"/>
        <end position="67"/>
    </location>
</feature>
<feature type="region of interest" description="Disordered" evidence="1">
    <location>
        <begin position="48"/>
        <end position="93"/>
    </location>
</feature>
<protein>
    <recommendedName>
        <fullName evidence="4">DUF4829 domain-containing protein</fullName>
    </recommendedName>
</protein>
<gene>
    <name evidence="2" type="ORF">J5W02_00085</name>
</gene>
<feature type="compositionally biased region" description="Polar residues" evidence="1">
    <location>
        <begin position="75"/>
        <end position="93"/>
    </location>
</feature>
<sequence length="202" mass="23244">MEKRFENILVIKSRKNETAFLIIALLLILISSGLVGCASKEVKSESNSQASIVKNTSTPTNKLPSENITDKPGTEVNQSTLTPESHSNSSQERNLSDYLNSVDSVRFQETVWQFAKAYFSSDKDEIKKYLADGVKPEVWKVNAYDKLTRLILKWNPEELSKDKIMDVQYEFLFKGDDSCMYLGMVLKYQNDKWLVQEYYLEK</sequence>
<evidence type="ECO:0000313" key="3">
    <source>
        <dbReference type="Proteomes" id="UP000719942"/>
    </source>
</evidence>
<organism evidence="2 3">
    <name type="scientific">Caproiciproducens faecalis</name>
    <dbReference type="NCBI Taxonomy" id="2820301"/>
    <lineage>
        <taxon>Bacteria</taxon>
        <taxon>Bacillati</taxon>
        <taxon>Bacillota</taxon>
        <taxon>Clostridia</taxon>
        <taxon>Eubacteriales</taxon>
        <taxon>Acutalibacteraceae</taxon>
        <taxon>Caproiciproducens</taxon>
    </lineage>
</organism>
<evidence type="ECO:0000313" key="2">
    <source>
        <dbReference type="EMBL" id="MBW7571199.1"/>
    </source>
</evidence>
<proteinExistence type="predicted"/>
<evidence type="ECO:0000256" key="1">
    <source>
        <dbReference type="SAM" id="MobiDB-lite"/>
    </source>
</evidence>
<dbReference type="RefSeq" id="WP_219938358.1">
    <property type="nucleotide sequence ID" value="NZ_JAGFNZ010000001.1"/>
</dbReference>
<evidence type="ECO:0008006" key="4">
    <source>
        <dbReference type="Google" id="ProtNLM"/>
    </source>
</evidence>
<name>A0ABS7DJB7_9FIRM</name>
<comment type="caution">
    <text evidence="2">The sequence shown here is derived from an EMBL/GenBank/DDBJ whole genome shotgun (WGS) entry which is preliminary data.</text>
</comment>